<keyword evidence="2" id="KW-1185">Reference proteome</keyword>
<comment type="caution">
    <text evidence="1">The sequence shown here is derived from an EMBL/GenBank/DDBJ whole genome shotgun (WGS) entry which is preliminary data.</text>
</comment>
<dbReference type="EMBL" id="BJUS01000005">
    <property type="protein sequence ID" value="GEK72226.1"/>
    <property type="molecule type" value="Genomic_DNA"/>
</dbReference>
<dbReference type="Proteomes" id="UP000321121">
    <property type="component" value="Unassembled WGS sequence"/>
</dbReference>
<name>A0ABQ0U115_9GAMM</name>
<protein>
    <submittedName>
        <fullName evidence="1">Uncharacterized protein</fullName>
    </submittedName>
</protein>
<reference evidence="1 2" key="1">
    <citation type="submission" date="2019-07" db="EMBL/GenBank/DDBJ databases">
        <title>Whole genome shotgun sequence of Halomonas halophila NBRC 102604.</title>
        <authorList>
            <person name="Hosoyama A."/>
            <person name="Uohara A."/>
            <person name="Ohji S."/>
            <person name="Ichikawa N."/>
        </authorList>
    </citation>
    <scope>NUCLEOTIDE SEQUENCE [LARGE SCALE GENOMIC DNA]</scope>
    <source>
        <strain evidence="1 2">NBRC 102604</strain>
    </source>
</reference>
<evidence type="ECO:0000313" key="1">
    <source>
        <dbReference type="EMBL" id="GEK72226.1"/>
    </source>
</evidence>
<organism evidence="1 2">
    <name type="scientific">Halomonas halophila</name>
    <dbReference type="NCBI Taxonomy" id="29573"/>
    <lineage>
        <taxon>Bacteria</taxon>
        <taxon>Pseudomonadati</taxon>
        <taxon>Pseudomonadota</taxon>
        <taxon>Gammaproteobacteria</taxon>
        <taxon>Oceanospirillales</taxon>
        <taxon>Halomonadaceae</taxon>
        <taxon>Halomonas</taxon>
    </lineage>
</organism>
<evidence type="ECO:0000313" key="2">
    <source>
        <dbReference type="Proteomes" id="UP000321121"/>
    </source>
</evidence>
<accession>A0ABQ0U115</accession>
<proteinExistence type="predicted"/>
<sequence length="74" mass="8212">MSEITMMPMPRGSWAMICPCGATEIRAPQGPRWASFRLRRIDAYHYRVTCLACGHATEHSVSPRVAGASYGEAR</sequence>
<dbReference type="RefSeq" id="WP_035595341.1">
    <property type="nucleotide sequence ID" value="NZ_JBHUNQ010000002.1"/>
</dbReference>
<gene>
    <name evidence="1" type="ORF">HHA04nite_07700</name>
</gene>